<dbReference type="EnsemblPlants" id="Bo9g142320.1">
    <property type="protein sequence ID" value="Bo9g142320.1"/>
    <property type="gene ID" value="Bo9g142320"/>
</dbReference>
<dbReference type="Gramene" id="Bo9g142320.1">
    <property type="protein sequence ID" value="Bo9g142320.1"/>
    <property type="gene ID" value="Bo9g142320"/>
</dbReference>
<name>A0A0D3ED18_BRAOL</name>
<keyword evidence="2" id="KW-1185">Reference proteome</keyword>
<accession>A0A0D3ED18</accession>
<proteinExistence type="predicted"/>
<dbReference type="AlphaFoldDB" id="A0A0D3ED18"/>
<protein>
    <submittedName>
        <fullName evidence="1">Uncharacterized protein</fullName>
    </submittedName>
</protein>
<organism evidence="1 2">
    <name type="scientific">Brassica oleracea var. oleracea</name>
    <dbReference type="NCBI Taxonomy" id="109376"/>
    <lineage>
        <taxon>Eukaryota</taxon>
        <taxon>Viridiplantae</taxon>
        <taxon>Streptophyta</taxon>
        <taxon>Embryophyta</taxon>
        <taxon>Tracheophyta</taxon>
        <taxon>Spermatophyta</taxon>
        <taxon>Magnoliopsida</taxon>
        <taxon>eudicotyledons</taxon>
        <taxon>Gunneridae</taxon>
        <taxon>Pentapetalae</taxon>
        <taxon>rosids</taxon>
        <taxon>malvids</taxon>
        <taxon>Brassicales</taxon>
        <taxon>Brassicaceae</taxon>
        <taxon>Brassiceae</taxon>
        <taxon>Brassica</taxon>
    </lineage>
</organism>
<evidence type="ECO:0000313" key="1">
    <source>
        <dbReference type="EnsemblPlants" id="Bo9g142320.1"/>
    </source>
</evidence>
<sequence>MEVDLSLSPACLSLSPPLSRRISLSPDLSLRLSLAAALSLSQVSLAVSLSLSL</sequence>
<reference evidence="1 2" key="1">
    <citation type="journal article" date="2014" name="Genome Biol.">
        <title>Transcriptome and methylome profiling reveals relics of genome dominance in the mesopolyploid Brassica oleracea.</title>
        <authorList>
            <person name="Parkin I.A."/>
            <person name="Koh C."/>
            <person name="Tang H."/>
            <person name="Robinson S.J."/>
            <person name="Kagale S."/>
            <person name="Clarke W.E."/>
            <person name="Town C.D."/>
            <person name="Nixon J."/>
            <person name="Krishnakumar V."/>
            <person name="Bidwell S.L."/>
            <person name="Denoeud F."/>
            <person name="Belcram H."/>
            <person name="Links M.G."/>
            <person name="Just J."/>
            <person name="Clarke C."/>
            <person name="Bender T."/>
            <person name="Huebert T."/>
            <person name="Mason A.S."/>
            <person name="Pires J.C."/>
            <person name="Barker G."/>
            <person name="Moore J."/>
            <person name="Walley P.G."/>
            <person name="Manoli S."/>
            <person name="Batley J."/>
            <person name="Edwards D."/>
            <person name="Nelson M.N."/>
            <person name="Wang X."/>
            <person name="Paterson A.H."/>
            <person name="King G."/>
            <person name="Bancroft I."/>
            <person name="Chalhoub B."/>
            <person name="Sharpe A.G."/>
        </authorList>
    </citation>
    <scope>NUCLEOTIDE SEQUENCE</scope>
    <source>
        <strain evidence="1 2">cv. TO1000</strain>
    </source>
</reference>
<dbReference type="Proteomes" id="UP000032141">
    <property type="component" value="Chromosome C9"/>
</dbReference>
<dbReference type="HOGENOM" id="CLU_3071509_0_0_1"/>
<evidence type="ECO:0000313" key="2">
    <source>
        <dbReference type="Proteomes" id="UP000032141"/>
    </source>
</evidence>
<reference evidence="1" key="2">
    <citation type="submission" date="2015-03" db="UniProtKB">
        <authorList>
            <consortium name="EnsemblPlants"/>
        </authorList>
    </citation>
    <scope>IDENTIFICATION</scope>
</reference>